<comment type="caution">
    <text evidence="1">The sequence shown here is derived from an EMBL/GenBank/DDBJ whole genome shotgun (WGS) entry which is preliminary data.</text>
</comment>
<name>A0A397TA21_9GLOM</name>
<evidence type="ECO:0000313" key="2">
    <source>
        <dbReference type="Proteomes" id="UP000265703"/>
    </source>
</evidence>
<protein>
    <submittedName>
        <fullName evidence="1">Uncharacterized protein</fullName>
    </submittedName>
</protein>
<dbReference type="EMBL" id="QKYT01000097">
    <property type="protein sequence ID" value="RIA93776.1"/>
    <property type="molecule type" value="Genomic_DNA"/>
</dbReference>
<dbReference type="Proteomes" id="UP000265703">
    <property type="component" value="Unassembled WGS sequence"/>
</dbReference>
<organism evidence="1 2">
    <name type="scientific">Glomus cerebriforme</name>
    <dbReference type="NCBI Taxonomy" id="658196"/>
    <lineage>
        <taxon>Eukaryota</taxon>
        <taxon>Fungi</taxon>
        <taxon>Fungi incertae sedis</taxon>
        <taxon>Mucoromycota</taxon>
        <taxon>Glomeromycotina</taxon>
        <taxon>Glomeromycetes</taxon>
        <taxon>Glomerales</taxon>
        <taxon>Glomeraceae</taxon>
        <taxon>Glomus</taxon>
    </lineage>
</organism>
<proteinExistence type="predicted"/>
<accession>A0A397TA21</accession>
<evidence type="ECO:0000313" key="1">
    <source>
        <dbReference type="EMBL" id="RIA93776.1"/>
    </source>
</evidence>
<dbReference type="AlphaFoldDB" id="A0A397TA21"/>
<gene>
    <name evidence="1" type="ORF">C1645_818972</name>
</gene>
<dbReference type="OrthoDB" id="4062651at2759"/>
<keyword evidence="2" id="KW-1185">Reference proteome</keyword>
<reference evidence="1 2" key="1">
    <citation type="submission" date="2018-06" db="EMBL/GenBank/DDBJ databases">
        <title>Comparative genomics reveals the genomic features of Rhizophagus irregularis, R. cerebriforme, R. diaphanum and Gigaspora rosea, and their symbiotic lifestyle signature.</title>
        <authorList>
            <person name="Morin E."/>
            <person name="San Clemente H."/>
            <person name="Chen E.C.H."/>
            <person name="De La Providencia I."/>
            <person name="Hainaut M."/>
            <person name="Kuo A."/>
            <person name="Kohler A."/>
            <person name="Murat C."/>
            <person name="Tang N."/>
            <person name="Roy S."/>
            <person name="Loubradou J."/>
            <person name="Henrissat B."/>
            <person name="Grigoriev I.V."/>
            <person name="Corradi N."/>
            <person name="Roux C."/>
            <person name="Martin F.M."/>
        </authorList>
    </citation>
    <scope>NUCLEOTIDE SEQUENCE [LARGE SCALE GENOMIC DNA]</scope>
    <source>
        <strain evidence="1 2">DAOM 227022</strain>
    </source>
</reference>
<sequence length="71" mass="8417">MPHEEILDIKIRQGLKPSFNIKVSQLIVDIFKQCVDEIFIQVDLNFNNLPEPKNADDEEEYYYLLLDFVSK</sequence>